<comment type="cofactor">
    <cofactor evidence="10">
        <name>Zn(2+)</name>
        <dbReference type="ChEBI" id="CHEBI:29105"/>
    </cofactor>
    <text evidence="10">Binds 1 zinc ion per subunit.</text>
</comment>
<dbReference type="RefSeq" id="WP_262431321.1">
    <property type="nucleotide sequence ID" value="NZ_JACRTE010000002.1"/>
</dbReference>
<dbReference type="Pfam" id="PF16745">
    <property type="entry name" value="RsgA_N"/>
    <property type="match status" value="1"/>
</dbReference>
<evidence type="ECO:0000256" key="2">
    <source>
        <dbReference type="ARBA" id="ARBA00022517"/>
    </source>
</evidence>
<feature type="binding site" evidence="10">
    <location>
        <position position="251"/>
    </location>
    <ligand>
        <name>Zn(2+)</name>
        <dbReference type="ChEBI" id="CHEBI:29105"/>
    </ligand>
</feature>
<evidence type="ECO:0000313" key="14">
    <source>
        <dbReference type="Proteomes" id="UP000647416"/>
    </source>
</evidence>
<evidence type="ECO:0000256" key="4">
    <source>
        <dbReference type="ARBA" id="ARBA00022730"/>
    </source>
</evidence>
<keyword evidence="3 10" id="KW-0479">Metal-binding</keyword>
<dbReference type="InterPro" id="IPR031944">
    <property type="entry name" value="RsgA_N"/>
</dbReference>
<evidence type="ECO:0000256" key="9">
    <source>
        <dbReference type="ARBA" id="ARBA00023134"/>
    </source>
</evidence>
<dbReference type="PANTHER" id="PTHR32120">
    <property type="entry name" value="SMALL RIBOSOMAL SUBUNIT BIOGENESIS GTPASE RSGA"/>
    <property type="match status" value="1"/>
</dbReference>
<feature type="domain" description="CP-type G" evidence="12">
    <location>
        <begin position="65"/>
        <end position="222"/>
    </location>
</feature>
<organism evidence="13 14">
    <name type="scientific">Qingrenia yutianensis</name>
    <dbReference type="NCBI Taxonomy" id="2763676"/>
    <lineage>
        <taxon>Bacteria</taxon>
        <taxon>Bacillati</taxon>
        <taxon>Bacillota</taxon>
        <taxon>Clostridia</taxon>
        <taxon>Eubacteriales</taxon>
        <taxon>Oscillospiraceae</taxon>
        <taxon>Qingrenia</taxon>
    </lineage>
</organism>
<dbReference type="Gene3D" id="3.40.50.300">
    <property type="entry name" value="P-loop containing nucleotide triphosphate hydrolases"/>
    <property type="match status" value="1"/>
</dbReference>
<dbReference type="SUPFAM" id="SSF52540">
    <property type="entry name" value="P-loop containing nucleoside triphosphate hydrolases"/>
    <property type="match status" value="1"/>
</dbReference>
<evidence type="ECO:0000256" key="3">
    <source>
        <dbReference type="ARBA" id="ARBA00022723"/>
    </source>
</evidence>
<evidence type="ECO:0000313" key="13">
    <source>
        <dbReference type="EMBL" id="MBC8595662.1"/>
    </source>
</evidence>
<dbReference type="PROSITE" id="PS50936">
    <property type="entry name" value="ENGC_GTPASE"/>
    <property type="match status" value="1"/>
</dbReference>
<dbReference type="CDD" id="cd01854">
    <property type="entry name" value="YjeQ_EngC"/>
    <property type="match status" value="1"/>
</dbReference>
<dbReference type="HAMAP" id="MF_01820">
    <property type="entry name" value="GTPase_RsgA"/>
    <property type="match status" value="1"/>
</dbReference>
<evidence type="ECO:0000256" key="10">
    <source>
        <dbReference type="HAMAP-Rule" id="MF_01820"/>
    </source>
</evidence>
<proteinExistence type="inferred from homology"/>
<feature type="binding site" evidence="10">
    <location>
        <begin position="165"/>
        <end position="173"/>
    </location>
    <ligand>
        <name>GTP</name>
        <dbReference type="ChEBI" id="CHEBI:37565"/>
    </ligand>
</feature>
<feature type="binding site" evidence="10">
    <location>
        <position position="253"/>
    </location>
    <ligand>
        <name>Zn(2+)</name>
        <dbReference type="ChEBI" id="CHEBI:29105"/>
    </ligand>
</feature>
<comment type="caution">
    <text evidence="13">The sequence shown here is derived from an EMBL/GenBank/DDBJ whole genome shotgun (WGS) entry which is preliminary data.</text>
</comment>
<keyword evidence="8 10" id="KW-0694">RNA-binding</keyword>
<dbReference type="InterPro" id="IPR012340">
    <property type="entry name" value="NA-bd_OB-fold"/>
</dbReference>
<sequence>MLTKNGTIIKGIGGFYYVKTDIGIIECRARGKFRNEAKVPTVGDFADIDIDENGSGTVKKIGKRKNFFVRPPISNIDTLVLVAAVKNPNPDLLFIDKMLLIAKNNGVEAILCINKSDLCDSADAEKICKIYENADVKTIVTSTLSNVGIDELKGLINKKVTAFAGFSGVGKSSILKKLTGLDLQTGNISKKLSRGKHTTRCVELLEYADGSYLADTPGFSMLDLPKFPSEELWRYYPEFLSYADGCKFSDCRHLNERDCGIKNAVENGEIPPSRYESYRVFYEYLKQKENEYK</sequence>
<comment type="function">
    <text evidence="10">One of several proteins that assist in the late maturation steps of the functional core of the 30S ribosomal subunit. Helps release RbfA from mature subunits. May play a role in the assembly of ribosomal proteins into the subunit. Circularly permuted GTPase that catalyzes slow GTP hydrolysis, GTPase activity is stimulated by the 30S ribosomal subunit.</text>
</comment>
<evidence type="ECO:0000256" key="5">
    <source>
        <dbReference type="ARBA" id="ARBA00022741"/>
    </source>
</evidence>
<evidence type="ECO:0000259" key="11">
    <source>
        <dbReference type="PROSITE" id="PS50936"/>
    </source>
</evidence>
<dbReference type="AlphaFoldDB" id="A0A926IM44"/>
<name>A0A926IM44_9FIRM</name>
<dbReference type="Gene3D" id="1.10.40.50">
    <property type="entry name" value="Probable gtpase engc, domain 3"/>
    <property type="match status" value="1"/>
</dbReference>
<evidence type="ECO:0000256" key="7">
    <source>
        <dbReference type="ARBA" id="ARBA00022833"/>
    </source>
</evidence>
<dbReference type="Gene3D" id="2.40.50.140">
    <property type="entry name" value="Nucleic acid-binding proteins"/>
    <property type="match status" value="1"/>
</dbReference>
<dbReference type="PROSITE" id="PS51721">
    <property type="entry name" value="G_CP"/>
    <property type="match status" value="1"/>
</dbReference>
<keyword evidence="7 10" id="KW-0862">Zinc</keyword>
<dbReference type="InterPro" id="IPR027417">
    <property type="entry name" value="P-loop_NTPase"/>
</dbReference>
<keyword evidence="5 10" id="KW-0547">Nucleotide-binding</keyword>
<feature type="binding site" evidence="10">
    <location>
        <begin position="114"/>
        <end position="117"/>
    </location>
    <ligand>
        <name>GTP</name>
        <dbReference type="ChEBI" id="CHEBI:37565"/>
    </ligand>
</feature>
<feature type="domain" description="EngC GTPase" evidence="11">
    <location>
        <begin position="74"/>
        <end position="220"/>
    </location>
</feature>
<dbReference type="NCBIfam" id="TIGR00157">
    <property type="entry name" value="ribosome small subunit-dependent GTPase A"/>
    <property type="match status" value="1"/>
</dbReference>
<keyword evidence="4 10" id="KW-0699">rRNA-binding</keyword>
<comment type="subcellular location">
    <subcellularLocation>
        <location evidence="10">Cytoplasm</location>
    </subcellularLocation>
</comment>
<dbReference type="Proteomes" id="UP000647416">
    <property type="component" value="Unassembled WGS sequence"/>
</dbReference>
<dbReference type="Pfam" id="PF03193">
    <property type="entry name" value="RsgA_GTPase"/>
    <property type="match status" value="1"/>
</dbReference>
<dbReference type="GO" id="GO:0019843">
    <property type="term" value="F:rRNA binding"/>
    <property type="evidence" value="ECO:0007669"/>
    <property type="project" value="UniProtKB-KW"/>
</dbReference>
<keyword evidence="2 10" id="KW-0690">Ribosome biogenesis</keyword>
<evidence type="ECO:0000256" key="8">
    <source>
        <dbReference type="ARBA" id="ARBA00022884"/>
    </source>
</evidence>
<evidence type="ECO:0000256" key="1">
    <source>
        <dbReference type="ARBA" id="ARBA00022490"/>
    </source>
</evidence>
<dbReference type="PANTHER" id="PTHR32120:SF11">
    <property type="entry name" value="SMALL RIBOSOMAL SUBUNIT BIOGENESIS GTPASE RSGA 1, MITOCHONDRIAL-RELATED"/>
    <property type="match status" value="1"/>
</dbReference>
<dbReference type="InterPro" id="IPR010914">
    <property type="entry name" value="RsgA_GTPase_dom"/>
</dbReference>
<dbReference type="GO" id="GO:0046872">
    <property type="term" value="F:metal ion binding"/>
    <property type="evidence" value="ECO:0007669"/>
    <property type="project" value="UniProtKB-KW"/>
</dbReference>
<dbReference type="GO" id="GO:0003924">
    <property type="term" value="F:GTPase activity"/>
    <property type="evidence" value="ECO:0007669"/>
    <property type="project" value="UniProtKB-UniRule"/>
</dbReference>
<keyword evidence="6 10" id="KW-0378">Hydrolase</keyword>
<dbReference type="EMBL" id="JACRTE010000002">
    <property type="protein sequence ID" value="MBC8595662.1"/>
    <property type="molecule type" value="Genomic_DNA"/>
</dbReference>
<accession>A0A926IM44</accession>
<protein>
    <recommendedName>
        <fullName evidence="10">Small ribosomal subunit biogenesis GTPase RsgA</fullName>
        <ecNumber evidence="10">3.6.1.-</ecNumber>
    </recommendedName>
</protein>
<feature type="binding site" evidence="10">
    <location>
        <position position="246"/>
    </location>
    <ligand>
        <name>Zn(2+)</name>
        <dbReference type="ChEBI" id="CHEBI:29105"/>
    </ligand>
</feature>
<comment type="subunit">
    <text evidence="10">Monomer. Associates with 30S ribosomal subunit, binds 16S rRNA.</text>
</comment>
<evidence type="ECO:0000259" key="12">
    <source>
        <dbReference type="PROSITE" id="PS51721"/>
    </source>
</evidence>
<dbReference type="GO" id="GO:0005737">
    <property type="term" value="C:cytoplasm"/>
    <property type="evidence" value="ECO:0007669"/>
    <property type="project" value="UniProtKB-SubCell"/>
</dbReference>
<keyword evidence="14" id="KW-1185">Reference proteome</keyword>
<dbReference type="InterPro" id="IPR030378">
    <property type="entry name" value="G_CP_dom"/>
</dbReference>
<dbReference type="GO" id="GO:0042274">
    <property type="term" value="P:ribosomal small subunit biogenesis"/>
    <property type="evidence" value="ECO:0007669"/>
    <property type="project" value="UniProtKB-UniRule"/>
</dbReference>
<dbReference type="InterPro" id="IPR004881">
    <property type="entry name" value="Ribosome_biogen_GTPase_RsgA"/>
</dbReference>
<feature type="binding site" evidence="10">
    <location>
        <position position="259"/>
    </location>
    <ligand>
        <name>Zn(2+)</name>
        <dbReference type="ChEBI" id="CHEBI:29105"/>
    </ligand>
</feature>
<keyword evidence="9 10" id="KW-0342">GTP-binding</keyword>
<dbReference type="SUPFAM" id="SSF50249">
    <property type="entry name" value="Nucleic acid-binding proteins"/>
    <property type="match status" value="1"/>
</dbReference>
<dbReference type="CDD" id="cd04466">
    <property type="entry name" value="S1_YloQ_GTPase"/>
    <property type="match status" value="1"/>
</dbReference>
<dbReference type="GO" id="GO:0005525">
    <property type="term" value="F:GTP binding"/>
    <property type="evidence" value="ECO:0007669"/>
    <property type="project" value="UniProtKB-UniRule"/>
</dbReference>
<comment type="similarity">
    <text evidence="10">Belongs to the TRAFAC class YlqF/YawG GTPase family. RsgA subfamily.</text>
</comment>
<evidence type="ECO:0000256" key="6">
    <source>
        <dbReference type="ARBA" id="ARBA00022801"/>
    </source>
</evidence>
<gene>
    <name evidence="10 13" type="primary">rsgA</name>
    <name evidence="13" type="ORF">H8706_02090</name>
</gene>
<keyword evidence="1 10" id="KW-0963">Cytoplasm</keyword>
<reference evidence="13" key="1">
    <citation type="submission" date="2020-08" db="EMBL/GenBank/DDBJ databases">
        <title>Genome public.</title>
        <authorList>
            <person name="Liu C."/>
            <person name="Sun Q."/>
        </authorList>
    </citation>
    <scope>NUCLEOTIDE SEQUENCE</scope>
    <source>
        <strain evidence="13">NSJ-50</strain>
    </source>
</reference>
<dbReference type="EC" id="3.6.1.-" evidence="10"/>